<keyword evidence="3" id="KW-1185">Reference proteome</keyword>
<evidence type="ECO:0008006" key="4">
    <source>
        <dbReference type="Google" id="ProtNLM"/>
    </source>
</evidence>
<dbReference type="RefSeq" id="WP_280763538.1">
    <property type="nucleotide sequence ID" value="NZ_JARXVC010000020.1"/>
</dbReference>
<sequence>MTGPQQNPGQRSDRRPARSSRLRAKGAIRAVSLGLVAALSVVGLAACGSSSNGPPSEIVIDSSATKLEPKKVELDGLMGEFYYSTSDIVSGPGRNRPVLMWTLTNTADGVPKSFRAKVEVRQDGRPVDAYFAFGKQGHAKNEWIANDVELETSSGLIANKTGPRHDGRSDDLASDTGTDFEFTLSNIEVADTQFTPTELVRPAAPVFTNTPDDQFNKLAYEKRWTVSDRFKGPSTSSSDPIRLPATAMRSFIKQINEWGSSGVASSSPTQMFSEWMTSWNPEMLAAGLDMLGDDQIKETYRRVLAGDIDRWFGNGTHVVGTGPNQIPPGTYQVTAKPGSLIKDGYWERTSTSGDIIDNNFISSAQQVTVTIAATDGQFTSKKMGTWKPVG</sequence>
<accession>A0ABT6MJ40</accession>
<dbReference type="Proteomes" id="UP001160334">
    <property type="component" value="Unassembled WGS sequence"/>
</dbReference>
<protein>
    <recommendedName>
        <fullName evidence="4">Lipoprotein</fullName>
    </recommendedName>
</protein>
<evidence type="ECO:0000313" key="2">
    <source>
        <dbReference type="EMBL" id="MDH6284310.1"/>
    </source>
</evidence>
<gene>
    <name evidence="2" type="ORF">M2280_005568</name>
</gene>
<proteinExistence type="predicted"/>
<evidence type="ECO:0000256" key="1">
    <source>
        <dbReference type="SAM" id="MobiDB-lite"/>
    </source>
</evidence>
<organism evidence="2 3">
    <name type="scientific">Prescottella agglutinans</name>
    <dbReference type="NCBI Taxonomy" id="1644129"/>
    <lineage>
        <taxon>Bacteria</taxon>
        <taxon>Bacillati</taxon>
        <taxon>Actinomycetota</taxon>
        <taxon>Actinomycetes</taxon>
        <taxon>Mycobacteriales</taxon>
        <taxon>Nocardiaceae</taxon>
        <taxon>Prescottella</taxon>
    </lineage>
</organism>
<name>A0ABT6MJ40_9NOCA</name>
<feature type="region of interest" description="Disordered" evidence="1">
    <location>
        <begin position="1"/>
        <end position="21"/>
    </location>
</feature>
<comment type="caution">
    <text evidence="2">The sequence shown here is derived from an EMBL/GenBank/DDBJ whole genome shotgun (WGS) entry which is preliminary data.</text>
</comment>
<feature type="compositionally biased region" description="Polar residues" evidence="1">
    <location>
        <begin position="1"/>
        <end position="10"/>
    </location>
</feature>
<dbReference type="EMBL" id="JARXVC010000020">
    <property type="protein sequence ID" value="MDH6284310.1"/>
    <property type="molecule type" value="Genomic_DNA"/>
</dbReference>
<reference evidence="2 3" key="1">
    <citation type="submission" date="2023-04" db="EMBL/GenBank/DDBJ databases">
        <title>Forest soil microbial communities from Buena Vista Peninsula, Colon Province, Panama.</title>
        <authorList>
            <person name="Bouskill N."/>
        </authorList>
    </citation>
    <scope>NUCLEOTIDE SEQUENCE [LARGE SCALE GENOMIC DNA]</scope>
    <source>
        <strain evidence="2 3">CFH S0262</strain>
    </source>
</reference>
<evidence type="ECO:0000313" key="3">
    <source>
        <dbReference type="Proteomes" id="UP001160334"/>
    </source>
</evidence>